<comment type="caution">
    <text evidence="1">The sequence shown here is derived from an EMBL/GenBank/DDBJ whole genome shotgun (WGS) entry which is preliminary data.</text>
</comment>
<dbReference type="Proteomes" id="UP000537775">
    <property type="component" value="Unassembled WGS sequence"/>
</dbReference>
<name>A0A7X0KTG2_9MICO</name>
<gene>
    <name evidence="1" type="ORF">HD594_000377</name>
</gene>
<evidence type="ECO:0008006" key="3">
    <source>
        <dbReference type="Google" id="ProtNLM"/>
    </source>
</evidence>
<dbReference type="Gene3D" id="3.30.530.20">
    <property type="match status" value="1"/>
</dbReference>
<reference evidence="1 2" key="1">
    <citation type="submission" date="2020-08" db="EMBL/GenBank/DDBJ databases">
        <title>Sequencing the genomes of 1000 actinobacteria strains.</title>
        <authorList>
            <person name="Klenk H.-P."/>
        </authorList>
    </citation>
    <scope>NUCLEOTIDE SEQUENCE [LARGE SCALE GENOMIC DNA]</scope>
    <source>
        <strain evidence="1 2">DSM 12511</strain>
    </source>
</reference>
<keyword evidence="2" id="KW-1185">Reference proteome</keyword>
<sequence length="142" mass="15770">MHIDAPVERVFDYIKHPENFYEAMHGADPDMDGLITKISMAPDDGVGSIYEWKSKILLIPFHSTTTREEFVPNVKIVDHTTTGVTWTYTVAMDGSGTKLGLRGDVTNPVPGLAKIEDSIAWDGEEDLDKMLATYKESIEALP</sequence>
<organism evidence="1 2">
    <name type="scientific">Microbacterium thalassium</name>
    <dbReference type="NCBI Taxonomy" id="362649"/>
    <lineage>
        <taxon>Bacteria</taxon>
        <taxon>Bacillati</taxon>
        <taxon>Actinomycetota</taxon>
        <taxon>Actinomycetes</taxon>
        <taxon>Micrococcales</taxon>
        <taxon>Microbacteriaceae</taxon>
        <taxon>Microbacterium</taxon>
    </lineage>
</organism>
<evidence type="ECO:0000313" key="1">
    <source>
        <dbReference type="EMBL" id="MBB6390064.1"/>
    </source>
</evidence>
<protein>
    <recommendedName>
        <fullName evidence="3">SRPBCC family protein</fullName>
    </recommendedName>
</protein>
<evidence type="ECO:0000313" key="2">
    <source>
        <dbReference type="Proteomes" id="UP000537775"/>
    </source>
</evidence>
<accession>A0A7X0KTG2</accession>
<dbReference type="SUPFAM" id="SSF55961">
    <property type="entry name" value="Bet v1-like"/>
    <property type="match status" value="1"/>
</dbReference>
<proteinExistence type="predicted"/>
<dbReference type="AlphaFoldDB" id="A0A7X0KTG2"/>
<dbReference type="InterPro" id="IPR023393">
    <property type="entry name" value="START-like_dom_sf"/>
</dbReference>
<dbReference type="RefSeq" id="WP_184749329.1">
    <property type="nucleotide sequence ID" value="NZ_BAAAJR010000003.1"/>
</dbReference>
<dbReference type="EMBL" id="JACHML010000001">
    <property type="protein sequence ID" value="MBB6390064.1"/>
    <property type="molecule type" value="Genomic_DNA"/>
</dbReference>